<dbReference type="EMBL" id="AVFL01000006">
    <property type="protein sequence ID" value="EWY40691.1"/>
    <property type="molecule type" value="Genomic_DNA"/>
</dbReference>
<proteinExistence type="predicted"/>
<reference evidence="1 2" key="1">
    <citation type="submission" date="2013-08" db="EMBL/GenBank/DDBJ databases">
        <title>The genome sequence of Skermanella stibiiresistens.</title>
        <authorList>
            <person name="Zhu W."/>
            <person name="Wang G."/>
        </authorList>
    </citation>
    <scope>NUCLEOTIDE SEQUENCE [LARGE SCALE GENOMIC DNA]</scope>
    <source>
        <strain evidence="1 2">SB22</strain>
    </source>
</reference>
<keyword evidence="2" id="KW-1185">Reference proteome</keyword>
<protein>
    <submittedName>
        <fullName evidence="1">Uncharacterized protein</fullName>
    </submittedName>
</protein>
<accession>W9H7F1</accession>
<dbReference type="AlphaFoldDB" id="W9H7F1"/>
<evidence type="ECO:0000313" key="1">
    <source>
        <dbReference type="EMBL" id="EWY40691.1"/>
    </source>
</evidence>
<gene>
    <name evidence="1" type="ORF">N825_32715</name>
</gene>
<name>W9H7F1_9PROT</name>
<comment type="caution">
    <text evidence="1">The sequence shown here is derived from an EMBL/GenBank/DDBJ whole genome shotgun (WGS) entry which is preliminary data.</text>
</comment>
<sequence>MAEPVLFQSYDWCVAWLRACRAAGLRQNVRILTIWRGDQLALIWPLEIRRVFVFRVLHSLADPATQYSDILKSHEENGQQLVQLALSTIRKWKDVDVLELRRVRDGSALGSLRNLSPFMVPDTQATAPALDFTSLAGATADHRSSSSRSNLRRHERKIAALGTVECKIVDHPRAQQELGSSFFCVHVSRLSEWIKPAVCRE</sequence>
<evidence type="ECO:0000313" key="2">
    <source>
        <dbReference type="Proteomes" id="UP000019486"/>
    </source>
</evidence>
<dbReference type="Proteomes" id="UP000019486">
    <property type="component" value="Unassembled WGS sequence"/>
</dbReference>
<organism evidence="1 2">
    <name type="scientific">Skermanella stibiiresistens SB22</name>
    <dbReference type="NCBI Taxonomy" id="1385369"/>
    <lineage>
        <taxon>Bacteria</taxon>
        <taxon>Pseudomonadati</taxon>
        <taxon>Pseudomonadota</taxon>
        <taxon>Alphaproteobacteria</taxon>
        <taxon>Rhodospirillales</taxon>
        <taxon>Azospirillaceae</taxon>
        <taxon>Skermanella</taxon>
    </lineage>
</organism>